<dbReference type="InterPro" id="IPR027849">
    <property type="entry name" value="DUF4434"/>
</dbReference>
<dbReference type="Gene3D" id="3.20.20.80">
    <property type="entry name" value="Glycosidases"/>
    <property type="match status" value="1"/>
</dbReference>
<dbReference type="Pfam" id="PF14488">
    <property type="entry name" value="DUF4434"/>
    <property type="match status" value="1"/>
</dbReference>
<sequence>MRASAMGSTLALLGCDGTMAVGGSFLQPWDEHLGWSRERWGQSLSGMRELGCEEVFLQWVGLEGEPQPAWDARAPMVQMLLDQAAEQGMGVHLGLPYNEAWWKVIHQPDLDRLADFLRATGAHGTSYMQSVSWPGHAAFRGWYIPYELEQYHWGSAARIAMLVPWLKGLSDAAIATSGREPSVSTYSSEMESGELLAQVWSVLLDHVVVRPMLQDGVGVHGIANYERLEPLHRMLLRRGTGFDLIVEVFERLPDAANMPGEFRARPASFERLQAQWGIAREYGARRIVAYALDPWVTGASEESARLRSAWRAAMPQP</sequence>
<dbReference type="EMBL" id="CP060714">
    <property type="protein sequence ID" value="QNN59388.1"/>
    <property type="molecule type" value="Genomic_DNA"/>
</dbReference>
<reference evidence="2 3" key="1">
    <citation type="submission" date="2020-08" db="EMBL/GenBank/DDBJ databases">
        <title>Genome sequence of Diaphorobacter ruginosibacter DSM 27467T.</title>
        <authorList>
            <person name="Hyun D.-W."/>
            <person name="Bae J.-W."/>
        </authorList>
    </citation>
    <scope>NUCLEOTIDE SEQUENCE [LARGE SCALE GENOMIC DNA]</scope>
    <source>
        <strain evidence="2 3">DSM 27467</strain>
    </source>
</reference>
<feature type="domain" description="DUF4434" evidence="1">
    <location>
        <begin position="22"/>
        <end position="296"/>
    </location>
</feature>
<evidence type="ECO:0000313" key="3">
    <source>
        <dbReference type="Proteomes" id="UP000515811"/>
    </source>
</evidence>
<evidence type="ECO:0000259" key="1">
    <source>
        <dbReference type="Pfam" id="PF14488"/>
    </source>
</evidence>
<organism evidence="2 3">
    <name type="scientific">Diaphorobacter ruginosibacter</name>
    <dbReference type="NCBI Taxonomy" id="1715720"/>
    <lineage>
        <taxon>Bacteria</taxon>
        <taxon>Pseudomonadati</taxon>
        <taxon>Pseudomonadota</taxon>
        <taxon>Betaproteobacteria</taxon>
        <taxon>Burkholderiales</taxon>
        <taxon>Comamonadaceae</taxon>
        <taxon>Diaphorobacter</taxon>
    </lineage>
</organism>
<dbReference type="KEGG" id="drg:H9K76_01430"/>
<proteinExistence type="predicted"/>
<protein>
    <submittedName>
        <fullName evidence="2">DUF4434 domain-containing protein</fullName>
    </submittedName>
</protein>
<accession>A0A7G9RUW3</accession>
<dbReference type="PROSITE" id="PS51257">
    <property type="entry name" value="PROKAR_LIPOPROTEIN"/>
    <property type="match status" value="1"/>
</dbReference>
<name>A0A7G9RUW3_9BURK</name>
<gene>
    <name evidence="2" type="ORF">H9K76_01430</name>
</gene>
<keyword evidence="3" id="KW-1185">Reference proteome</keyword>
<evidence type="ECO:0000313" key="2">
    <source>
        <dbReference type="EMBL" id="QNN59388.1"/>
    </source>
</evidence>
<dbReference type="AlphaFoldDB" id="A0A7G9RUW3"/>
<dbReference type="Proteomes" id="UP000515811">
    <property type="component" value="Chromosome"/>
</dbReference>